<proteinExistence type="predicted"/>
<dbReference type="Pfam" id="PF00195">
    <property type="entry name" value="Chal_sti_synt_N"/>
    <property type="match status" value="1"/>
</dbReference>
<dbReference type="Proteomes" id="UP000737018">
    <property type="component" value="Unassembled WGS sequence"/>
</dbReference>
<dbReference type="Gene3D" id="3.40.47.10">
    <property type="match status" value="1"/>
</dbReference>
<dbReference type="GO" id="GO:0016747">
    <property type="term" value="F:acyltransferase activity, transferring groups other than amino-acyl groups"/>
    <property type="evidence" value="ECO:0007669"/>
    <property type="project" value="InterPro"/>
</dbReference>
<keyword evidence="6" id="KW-1185">Reference proteome</keyword>
<dbReference type="PANTHER" id="PTHR11877">
    <property type="entry name" value="HYDROXYMETHYLGLUTARYL-COA SYNTHASE"/>
    <property type="match status" value="1"/>
</dbReference>
<dbReference type="SUPFAM" id="SSF53901">
    <property type="entry name" value="Thiolase-like"/>
    <property type="match status" value="1"/>
</dbReference>
<dbReference type="GO" id="GO:0030639">
    <property type="term" value="P:polyketide biosynthetic process"/>
    <property type="evidence" value="ECO:0007669"/>
    <property type="project" value="TreeGrafter"/>
</dbReference>
<gene>
    <name evidence="5" type="ORF">CMV_030233</name>
</gene>
<feature type="compositionally biased region" description="Polar residues" evidence="3">
    <location>
        <begin position="1"/>
        <end position="41"/>
    </location>
</feature>
<evidence type="ECO:0000313" key="6">
    <source>
        <dbReference type="Proteomes" id="UP000737018"/>
    </source>
</evidence>
<dbReference type="InterPro" id="IPR011141">
    <property type="entry name" value="Polyketide_synthase_type-III"/>
</dbReference>
<dbReference type="PANTHER" id="PTHR11877:SF14">
    <property type="entry name" value="CHALCONE SYNTHASE"/>
    <property type="match status" value="1"/>
</dbReference>
<evidence type="ECO:0000259" key="4">
    <source>
        <dbReference type="Pfam" id="PF00195"/>
    </source>
</evidence>
<name>A0A8J4Q5K6_9ROSI</name>
<feature type="region of interest" description="Disordered" evidence="3">
    <location>
        <begin position="1"/>
        <end position="62"/>
    </location>
</feature>
<evidence type="ECO:0000256" key="2">
    <source>
        <dbReference type="ARBA" id="ARBA00023315"/>
    </source>
</evidence>
<feature type="domain" description="Chalcone/stilbene synthase N-terminal" evidence="4">
    <location>
        <begin position="87"/>
        <end position="141"/>
    </location>
</feature>
<protein>
    <recommendedName>
        <fullName evidence="4">Chalcone/stilbene synthase N-terminal domain-containing protein</fullName>
    </recommendedName>
</protein>
<dbReference type="EMBL" id="JRKL02013054">
    <property type="protein sequence ID" value="KAF3943177.1"/>
    <property type="molecule type" value="Genomic_DNA"/>
</dbReference>
<evidence type="ECO:0000313" key="5">
    <source>
        <dbReference type="EMBL" id="KAF3943177.1"/>
    </source>
</evidence>
<feature type="non-terminal residue" evidence="5">
    <location>
        <position position="1"/>
    </location>
</feature>
<dbReference type="InterPro" id="IPR001099">
    <property type="entry name" value="Chalcone/stilbene_synt_N"/>
</dbReference>
<keyword evidence="2" id="KW-0012">Acyltransferase</keyword>
<comment type="caution">
    <text evidence="5">The sequence shown here is derived from an EMBL/GenBank/DDBJ whole genome shotgun (WGS) entry which is preliminary data.</text>
</comment>
<dbReference type="OrthoDB" id="1500228at2759"/>
<evidence type="ECO:0000256" key="1">
    <source>
        <dbReference type="ARBA" id="ARBA00022679"/>
    </source>
</evidence>
<sequence>MFLTSKAKSQNATYEIQQNPKHMQATSDLNRQAKSKSQNPLIKQRKNRISETTRGGMASDMQLGFGEGFDKGEIGEGFSLASMADVQKIRNAQGACGPATILAIGTANPPNCAYQDDFPDYYFSITKGQHKTELKEKFKRI</sequence>
<dbReference type="InterPro" id="IPR016039">
    <property type="entry name" value="Thiolase-like"/>
</dbReference>
<reference evidence="5" key="1">
    <citation type="submission" date="2020-03" db="EMBL/GenBank/DDBJ databases">
        <title>Castanea mollissima Vanexum genome sequencing.</title>
        <authorList>
            <person name="Staton M."/>
        </authorList>
    </citation>
    <scope>NUCLEOTIDE SEQUENCE</scope>
    <source>
        <tissue evidence="5">Leaf</tissue>
    </source>
</reference>
<organism evidence="5 6">
    <name type="scientific">Castanea mollissima</name>
    <name type="common">Chinese chestnut</name>
    <dbReference type="NCBI Taxonomy" id="60419"/>
    <lineage>
        <taxon>Eukaryota</taxon>
        <taxon>Viridiplantae</taxon>
        <taxon>Streptophyta</taxon>
        <taxon>Embryophyta</taxon>
        <taxon>Tracheophyta</taxon>
        <taxon>Spermatophyta</taxon>
        <taxon>Magnoliopsida</taxon>
        <taxon>eudicotyledons</taxon>
        <taxon>Gunneridae</taxon>
        <taxon>Pentapetalae</taxon>
        <taxon>rosids</taxon>
        <taxon>fabids</taxon>
        <taxon>Fagales</taxon>
        <taxon>Fagaceae</taxon>
        <taxon>Castanea</taxon>
    </lineage>
</organism>
<keyword evidence="1" id="KW-0808">Transferase</keyword>
<accession>A0A8J4Q5K6</accession>
<dbReference type="AlphaFoldDB" id="A0A8J4Q5K6"/>
<evidence type="ECO:0000256" key="3">
    <source>
        <dbReference type="SAM" id="MobiDB-lite"/>
    </source>
</evidence>